<keyword evidence="6 10" id="KW-0547">Nucleotide-binding</keyword>
<keyword evidence="7 10" id="KW-0067">ATP-binding</keyword>
<dbReference type="Proteomes" id="UP000298058">
    <property type="component" value="Unassembled WGS sequence"/>
</dbReference>
<dbReference type="SUPFAM" id="SSF75304">
    <property type="entry name" value="Amidase signature (AS) enzymes"/>
    <property type="match status" value="1"/>
</dbReference>
<comment type="function">
    <text evidence="10">Allows the formation of correctly charged Gln-tRNA(Gln) through the transamidation of misacylated Glu-tRNA(Gln) in organisms which lack glutaminyl-tRNA synthetase. The reaction takes place in the presence of glutamine and ATP through an activated gamma-phospho-Glu-tRNA(Gln).</text>
</comment>
<gene>
    <name evidence="10 13" type="primary">gatA</name>
    <name evidence="13" type="ORF">EHS15_14500</name>
</gene>
<evidence type="ECO:0000259" key="12">
    <source>
        <dbReference type="Pfam" id="PF01425"/>
    </source>
</evidence>
<feature type="active site" description="Charge relay system" evidence="10">
    <location>
        <position position="155"/>
    </location>
</feature>
<organism evidence="13 14">
    <name type="scientific">Leptospira idonii</name>
    <dbReference type="NCBI Taxonomy" id="1193500"/>
    <lineage>
        <taxon>Bacteria</taxon>
        <taxon>Pseudomonadati</taxon>
        <taxon>Spirochaetota</taxon>
        <taxon>Spirochaetia</taxon>
        <taxon>Leptospirales</taxon>
        <taxon>Leptospiraceae</taxon>
        <taxon>Leptospira</taxon>
    </lineage>
</organism>
<comment type="subunit">
    <text evidence="2 10">Heterotrimer of A, B and C subunits.</text>
</comment>
<keyword evidence="13" id="KW-0808">Transferase</keyword>
<dbReference type="InterPro" id="IPR023631">
    <property type="entry name" value="Amidase_dom"/>
</dbReference>
<dbReference type="RefSeq" id="WP_135761272.1">
    <property type="nucleotide sequence ID" value="NZ_RQHW01000047.1"/>
</dbReference>
<dbReference type="GO" id="GO:0050567">
    <property type="term" value="F:glutaminyl-tRNA synthase (glutamine-hydrolyzing) activity"/>
    <property type="evidence" value="ECO:0007669"/>
    <property type="project" value="UniProtKB-UniRule"/>
</dbReference>
<comment type="catalytic activity">
    <reaction evidence="9 10">
        <text>L-glutamyl-tRNA(Gln) + L-glutamine + ATP + H2O = L-glutaminyl-tRNA(Gln) + L-glutamate + ADP + phosphate + H(+)</text>
        <dbReference type="Rhea" id="RHEA:17521"/>
        <dbReference type="Rhea" id="RHEA-COMP:9681"/>
        <dbReference type="Rhea" id="RHEA-COMP:9684"/>
        <dbReference type="ChEBI" id="CHEBI:15377"/>
        <dbReference type="ChEBI" id="CHEBI:15378"/>
        <dbReference type="ChEBI" id="CHEBI:29985"/>
        <dbReference type="ChEBI" id="CHEBI:30616"/>
        <dbReference type="ChEBI" id="CHEBI:43474"/>
        <dbReference type="ChEBI" id="CHEBI:58359"/>
        <dbReference type="ChEBI" id="CHEBI:78520"/>
        <dbReference type="ChEBI" id="CHEBI:78521"/>
        <dbReference type="ChEBI" id="CHEBI:456216"/>
        <dbReference type="EC" id="6.3.5.7"/>
    </reaction>
</comment>
<dbReference type="AlphaFoldDB" id="A0A4R9M047"/>
<evidence type="ECO:0000256" key="7">
    <source>
        <dbReference type="ARBA" id="ARBA00022840"/>
    </source>
</evidence>
<feature type="active site" description="Charge relay system" evidence="10">
    <location>
        <position position="80"/>
    </location>
</feature>
<reference evidence="13" key="1">
    <citation type="journal article" date="2019" name="PLoS Negl. Trop. Dis.">
        <title>Revisiting the worldwide diversity of Leptospira species in the environment.</title>
        <authorList>
            <person name="Vincent A.T."/>
            <person name="Schiettekatte O."/>
            <person name="Bourhy P."/>
            <person name="Veyrier F.J."/>
            <person name="Picardeau M."/>
        </authorList>
    </citation>
    <scope>NUCLEOTIDE SEQUENCE [LARGE SCALE GENOMIC DNA]</scope>
    <source>
        <strain evidence="13">201300427</strain>
    </source>
</reference>
<evidence type="ECO:0000256" key="10">
    <source>
        <dbReference type="HAMAP-Rule" id="MF_00120"/>
    </source>
</evidence>
<evidence type="ECO:0000256" key="9">
    <source>
        <dbReference type="ARBA" id="ARBA00047407"/>
    </source>
</evidence>
<comment type="similarity">
    <text evidence="1 10">Belongs to the amidase family. GatA subfamily.</text>
</comment>
<feature type="region of interest" description="Disordered" evidence="11">
    <location>
        <begin position="139"/>
        <end position="158"/>
    </location>
</feature>
<dbReference type="GO" id="GO:0030956">
    <property type="term" value="C:glutamyl-tRNA(Gln) amidotransferase complex"/>
    <property type="evidence" value="ECO:0007669"/>
    <property type="project" value="InterPro"/>
</dbReference>
<dbReference type="InterPro" id="IPR020556">
    <property type="entry name" value="Amidase_CS"/>
</dbReference>
<dbReference type="GO" id="GO:0005524">
    <property type="term" value="F:ATP binding"/>
    <property type="evidence" value="ECO:0007669"/>
    <property type="project" value="UniProtKB-KW"/>
</dbReference>
<dbReference type="InterPro" id="IPR000120">
    <property type="entry name" value="Amidase"/>
</dbReference>
<dbReference type="PANTHER" id="PTHR11895:SF151">
    <property type="entry name" value="GLUTAMYL-TRNA(GLN) AMIDOTRANSFERASE SUBUNIT A"/>
    <property type="match status" value="1"/>
</dbReference>
<evidence type="ECO:0000256" key="11">
    <source>
        <dbReference type="SAM" id="MobiDB-lite"/>
    </source>
</evidence>
<dbReference type="InterPro" id="IPR036928">
    <property type="entry name" value="AS_sf"/>
</dbReference>
<evidence type="ECO:0000313" key="13">
    <source>
        <dbReference type="EMBL" id="TGN18589.1"/>
    </source>
</evidence>
<evidence type="ECO:0000256" key="8">
    <source>
        <dbReference type="ARBA" id="ARBA00022917"/>
    </source>
</evidence>
<keyword evidence="8 10" id="KW-0648">Protein biosynthesis</keyword>
<keyword evidence="14" id="KW-1185">Reference proteome</keyword>
<dbReference type="HAMAP" id="MF_00120">
    <property type="entry name" value="GatA"/>
    <property type="match status" value="1"/>
</dbReference>
<dbReference type="EMBL" id="RQHW01000047">
    <property type="protein sequence ID" value="TGN18589.1"/>
    <property type="molecule type" value="Genomic_DNA"/>
</dbReference>
<proteinExistence type="inferred from homology"/>
<dbReference type="GO" id="GO:0016740">
    <property type="term" value="F:transferase activity"/>
    <property type="evidence" value="ECO:0007669"/>
    <property type="project" value="UniProtKB-KW"/>
</dbReference>
<feature type="domain" description="Amidase" evidence="12">
    <location>
        <begin position="25"/>
        <end position="467"/>
    </location>
</feature>
<comment type="caution">
    <text evidence="13">The sequence shown here is derived from an EMBL/GenBank/DDBJ whole genome shotgun (WGS) entry which is preliminary data.</text>
</comment>
<dbReference type="PROSITE" id="PS00571">
    <property type="entry name" value="AMIDASES"/>
    <property type="match status" value="1"/>
</dbReference>
<evidence type="ECO:0000256" key="6">
    <source>
        <dbReference type="ARBA" id="ARBA00022741"/>
    </source>
</evidence>
<dbReference type="GO" id="GO:0006412">
    <property type="term" value="P:translation"/>
    <property type="evidence" value="ECO:0007669"/>
    <property type="project" value="UniProtKB-UniRule"/>
</dbReference>
<feature type="active site" description="Acyl-ester intermediate" evidence="10">
    <location>
        <position position="179"/>
    </location>
</feature>
<dbReference type="EC" id="6.3.5.7" evidence="3 10"/>
<evidence type="ECO:0000256" key="3">
    <source>
        <dbReference type="ARBA" id="ARBA00012739"/>
    </source>
</evidence>
<accession>A0A4R9M047</accession>
<dbReference type="NCBIfam" id="TIGR00132">
    <property type="entry name" value="gatA"/>
    <property type="match status" value="1"/>
</dbReference>
<dbReference type="Gene3D" id="3.90.1300.10">
    <property type="entry name" value="Amidase signature (AS) domain"/>
    <property type="match status" value="1"/>
</dbReference>
<protein>
    <recommendedName>
        <fullName evidence="4 10">Glutamyl-tRNA(Gln) amidotransferase subunit A</fullName>
        <shortName evidence="10">Glu-ADT subunit A</shortName>
        <ecNumber evidence="3 10">6.3.5.7</ecNumber>
    </recommendedName>
</protein>
<name>A0A4R9M047_9LEPT</name>
<sequence length="488" mass="53320">MKNLYQLTYSQIKSGLNKSEFTSVDLVNSLYDRIAASEPKINAFLEINKDKAIEQAKQSDERRKNKQQLSDCDGIPIAIKDNICVTGEITSCGSKILENFRSPYDATVITKLKEKGFVLIPRANMDEFAMGSSTENSAYQTTKNPFDTSRIPGGSSGGSAAAVSAGMAPISLGSDTGGSIRQPASLCGIWGLKPTYGRVSRYGLVAYASSLDQIGPFSNDLEGIADIFEILQGADPKDQTTASGKTFDSKNVKSKDWKGVKVGVMASKDTESSPGVLKKYEDIKQYLKDQGAILKELDFSLFKHSIPVYYLIATAECSSNLSRFDGIRYGLRKGGEGKLEDLYVESRSEGFGKEVKRRILLGTFSLSSGYYDAYYGKAQKARILIKKKYDEFFKEVDFILQPTSPTTAFKIGEKTKDPIQMYLADILTTTVNLAGVPAISCPAGLDENGLPIGVQLTTAHFKEEELLSYAKSISEIPGCKITLPENIN</sequence>
<evidence type="ECO:0000256" key="4">
    <source>
        <dbReference type="ARBA" id="ARBA00014428"/>
    </source>
</evidence>
<keyword evidence="5 10" id="KW-0436">Ligase</keyword>
<dbReference type="InterPro" id="IPR004412">
    <property type="entry name" value="GatA"/>
</dbReference>
<evidence type="ECO:0000313" key="14">
    <source>
        <dbReference type="Proteomes" id="UP000298058"/>
    </source>
</evidence>
<dbReference type="Pfam" id="PF01425">
    <property type="entry name" value="Amidase"/>
    <property type="match status" value="1"/>
</dbReference>
<evidence type="ECO:0000256" key="1">
    <source>
        <dbReference type="ARBA" id="ARBA00008069"/>
    </source>
</evidence>
<dbReference type="OrthoDB" id="9811471at2"/>
<dbReference type="PANTHER" id="PTHR11895">
    <property type="entry name" value="TRANSAMIDASE"/>
    <property type="match status" value="1"/>
</dbReference>
<evidence type="ECO:0000256" key="2">
    <source>
        <dbReference type="ARBA" id="ARBA00011123"/>
    </source>
</evidence>
<evidence type="ECO:0000256" key="5">
    <source>
        <dbReference type="ARBA" id="ARBA00022598"/>
    </source>
</evidence>